<reference evidence="3" key="2">
    <citation type="journal article" date="2017" name="Nat. Plants">
        <title>The Aegilops tauschii genome reveals multiple impacts of transposons.</title>
        <authorList>
            <person name="Zhao G."/>
            <person name="Zou C."/>
            <person name="Li K."/>
            <person name="Wang K."/>
            <person name="Li T."/>
            <person name="Gao L."/>
            <person name="Zhang X."/>
            <person name="Wang H."/>
            <person name="Yang Z."/>
            <person name="Liu X."/>
            <person name="Jiang W."/>
            <person name="Mao L."/>
            <person name="Kong X."/>
            <person name="Jiao Y."/>
            <person name="Jia J."/>
        </authorList>
    </citation>
    <scope>NUCLEOTIDE SEQUENCE [LARGE SCALE GENOMIC DNA]</scope>
    <source>
        <strain evidence="3">cv. AL8/78</strain>
    </source>
</reference>
<feature type="compositionally biased region" description="Basic residues" evidence="1">
    <location>
        <begin position="121"/>
        <end position="132"/>
    </location>
</feature>
<organism evidence="2 3">
    <name type="scientific">Aegilops tauschii subsp. strangulata</name>
    <name type="common">Goatgrass</name>
    <dbReference type="NCBI Taxonomy" id="200361"/>
    <lineage>
        <taxon>Eukaryota</taxon>
        <taxon>Viridiplantae</taxon>
        <taxon>Streptophyta</taxon>
        <taxon>Embryophyta</taxon>
        <taxon>Tracheophyta</taxon>
        <taxon>Spermatophyta</taxon>
        <taxon>Magnoliopsida</taxon>
        <taxon>Liliopsida</taxon>
        <taxon>Poales</taxon>
        <taxon>Poaceae</taxon>
        <taxon>BOP clade</taxon>
        <taxon>Pooideae</taxon>
        <taxon>Triticodae</taxon>
        <taxon>Triticeae</taxon>
        <taxon>Triticinae</taxon>
        <taxon>Aegilops</taxon>
    </lineage>
</organism>
<dbReference type="EnsemblPlants" id="AET5Gv20919900.13">
    <property type="protein sequence ID" value="AET5Gv20919900.13"/>
    <property type="gene ID" value="AET5Gv20919900"/>
</dbReference>
<protein>
    <submittedName>
        <fullName evidence="2">Uncharacterized protein</fullName>
    </submittedName>
</protein>
<name>A0A453LVA6_AEGTS</name>
<feature type="region of interest" description="Disordered" evidence="1">
    <location>
        <begin position="1"/>
        <end position="21"/>
    </location>
</feature>
<reference evidence="2" key="5">
    <citation type="journal article" date="2021" name="G3 (Bethesda)">
        <title>Aegilops tauschii genome assembly Aet v5.0 features greater sequence contiguity and improved annotation.</title>
        <authorList>
            <person name="Wang L."/>
            <person name="Zhu T."/>
            <person name="Rodriguez J.C."/>
            <person name="Deal K.R."/>
            <person name="Dubcovsky J."/>
            <person name="McGuire P.E."/>
            <person name="Lux T."/>
            <person name="Spannagl M."/>
            <person name="Mayer K.F.X."/>
            <person name="Baldrich P."/>
            <person name="Meyers B.C."/>
            <person name="Huo N."/>
            <person name="Gu Y.Q."/>
            <person name="Zhou H."/>
            <person name="Devos K.M."/>
            <person name="Bennetzen J.L."/>
            <person name="Unver T."/>
            <person name="Budak H."/>
            <person name="Gulick P.J."/>
            <person name="Galiba G."/>
            <person name="Kalapos B."/>
            <person name="Nelson D.R."/>
            <person name="Li P."/>
            <person name="You F.M."/>
            <person name="Luo M.C."/>
            <person name="Dvorak J."/>
        </authorList>
    </citation>
    <scope>NUCLEOTIDE SEQUENCE [LARGE SCALE GENOMIC DNA]</scope>
    <source>
        <strain evidence="2">cv. AL8/78</strain>
    </source>
</reference>
<sequence>MGSCVSTTRRRRRSSRKLSATATRFRRKVSAAIAGDAAGRFAARHGVVHVDGAPPASGVTLHLTQLQWQHSQMDAGNVICDEAWYDSVSMLGDTAGSDDDDNDYSSVSGEILSRKTSPAARARRRARTRRAWRTPCTGSGASRTRRRARATPRRKARTPALLLLLVMPLPVA</sequence>
<reference evidence="3" key="1">
    <citation type="journal article" date="2014" name="Science">
        <title>Ancient hybridizations among the ancestral genomes of bread wheat.</title>
        <authorList>
            <consortium name="International Wheat Genome Sequencing Consortium,"/>
            <person name="Marcussen T."/>
            <person name="Sandve S.R."/>
            <person name="Heier L."/>
            <person name="Spannagl M."/>
            <person name="Pfeifer M."/>
            <person name="Jakobsen K.S."/>
            <person name="Wulff B.B."/>
            <person name="Steuernagel B."/>
            <person name="Mayer K.F."/>
            <person name="Olsen O.A."/>
        </authorList>
    </citation>
    <scope>NUCLEOTIDE SEQUENCE [LARGE SCALE GENOMIC DNA]</scope>
    <source>
        <strain evidence="3">cv. AL8/78</strain>
    </source>
</reference>
<dbReference type="Proteomes" id="UP000015105">
    <property type="component" value="Chromosome 5D"/>
</dbReference>
<evidence type="ECO:0000256" key="1">
    <source>
        <dbReference type="SAM" id="MobiDB-lite"/>
    </source>
</evidence>
<evidence type="ECO:0000313" key="3">
    <source>
        <dbReference type="Proteomes" id="UP000015105"/>
    </source>
</evidence>
<keyword evidence="3" id="KW-1185">Reference proteome</keyword>
<feature type="compositionally biased region" description="Basic residues" evidence="1">
    <location>
        <begin position="143"/>
        <end position="155"/>
    </location>
</feature>
<dbReference type="AlphaFoldDB" id="A0A453LVA6"/>
<dbReference type="PANTHER" id="PTHR31558:SF5">
    <property type="entry name" value="OS03G0759000 PROTEIN"/>
    <property type="match status" value="1"/>
</dbReference>
<dbReference type="PANTHER" id="PTHR31558">
    <property type="entry name" value="CW14 PROTEIN"/>
    <property type="match status" value="1"/>
</dbReference>
<proteinExistence type="predicted"/>
<feature type="region of interest" description="Disordered" evidence="1">
    <location>
        <begin position="96"/>
        <end position="155"/>
    </location>
</feature>
<accession>A0A453LVA6</accession>
<dbReference type="Gramene" id="AET5Gv20919900.13">
    <property type="protein sequence ID" value="AET5Gv20919900.13"/>
    <property type="gene ID" value="AET5Gv20919900"/>
</dbReference>
<reference evidence="2" key="3">
    <citation type="journal article" date="2017" name="Nature">
        <title>Genome sequence of the progenitor of the wheat D genome Aegilops tauschii.</title>
        <authorList>
            <person name="Luo M.C."/>
            <person name="Gu Y.Q."/>
            <person name="Puiu D."/>
            <person name="Wang H."/>
            <person name="Twardziok S.O."/>
            <person name="Deal K.R."/>
            <person name="Huo N."/>
            <person name="Zhu T."/>
            <person name="Wang L."/>
            <person name="Wang Y."/>
            <person name="McGuire P.E."/>
            <person name="Liu S."/>
            <person name="Long H."/>
            <person name="Ramasamy R.K."/>
            <person name="Rodriguez J.C."/>
            <person name="Van S.L."/>
            <person name="Yuan L."/>
            <person name="Wang Z."/>
            <person name="Xia Z."/>
            <person name="Xiao L."/>
            <person name="Anderson O.D."/>
            <person name="Ouyang S."/>
            <person name="Liang Y."/>
            <person name="Zimin A.V."/>
            <person name="Pertea G."/>
            <person name="Qi P."/>
            <person name="Bennetzen J.L."/>
            <person name="Dai X."/>
            <person name="Dawson M.W."/>
            <person name="Muller H.G."/>
            <person name="Kugler K."/>
            <person name="Rivarola-Duarte L."/>
            <person name="Spannagl M."/>
            <person name="Mayer K.F.X."/>
            <person name="Lu F.H."/>
            <person name="Bevan M.W."/>
            <person name="Leroy P."/>
            <person name="Li P."/>
            <person name="You F.M."/>
            <person name="Sun Q."/>
            <person name="Liu Z."/>
            <person name="Lyons E."/>
            <person name="Wicker T."/>
            <person name="Salzberg S.L."/>
            <person name="Devos K.M."/>
            <person name="Dvorak J."/>
        </authorList>
    </citation>
    <scope>NUCLEOTIDE SEQUENCE [LARGE SCALE GENOMIC DNA]</scope>
    <source>
        <strain evidence="2">cv. AL8/78</strain>
    </source>
</reference>
<feature type="compositionally biased region" description="Low complexity" evidence="1">
    <location>
        <begin position="133"/>
        <end position="142"/>
    </location>
</feature>
<reference evidence="2" key="4">
    <citation type="submission" date="2019-03" db="UniProtKB">
        <authorList>
            <consortium name="EnsemblPlants"/>
        </authorList>
    </citation>
    <scope>IDENTIFICATION</scope>
</reference>
<evidence type="ECO:0000313" key="2">
    <source>
        <dbReference type="EnsemblPlants" id="AET5Gv20919900.13"/>
    </source>
</evidence>